<keyword evidence="8" id="KW-0902">Two-component regulatory system</keyword>
<dbReference type="EMBL" id="LUCQ01000060">
    <property type="protein sequence ID" value="OAO80968.1"/>
    <property type="molecule type" value="Genomic_DNA"/>
</dbReference>
<proteinExistence type="predicted"/>
<dbReference type="PROSITE" id="PS51257">
    <property type="entry name" value="PROKAR_LIPOPROTEIN"/>
    <property type="match status" value="1"/>
</dbReference>
<dbReference type="SUPFAM" id="SSF55874">
    <property type="entry name" value="ATPase domain of HSP90 chaperone/DNA topoisomerase II/histidine kinase"/>
    <property type="match status" value="1"/>
</dbReference>
<dbReference type="InterPro" id="IPR036890">
    <property type="entry name" value="HATPase_C_sf"/>
</dbReference>
<dbReference type="AlphaFoldDB" id="A0A178TH09"/>
<dbReference type="GO" id="GO:0000160">
    <property type="term" value="P:phosphorelay signal transduction system"/>
    <property type="evidence" value="ECO:0007669"/>
    <property type="project" value="UniProtKB-KW"/>
</dbReference>
<dbReference type="InterPro" id="IPR005467">
    <property type="entry name" value="His_kinase_dom"/>
</dbReference>
<dbReference type="EC" id="2.7.13.3" evidence="2"/>
<dbReference type="Proteomes" id="UP000078336">
    <property type="component" value="Unassembled WGS sequence"/>
</dbReference>
<dbReference type="Pfam" id="PF02518">
    <property type="entry name" value="HATPase_c"/>
    <property type="match status" value="1"/>
</dbReference>
<dbReference type="RefSeq" id="WP_035018683.1">
    <property type="nucleotide sequence ID" value="NZ_CP021838.1"/>
</dbReference>
<reference evidence="12 14" key="2">
    <citation type="submission" date="2019-01" db="EMBL/GenBank/DDBJ databases">
        <title>Anoxybacillus flavithermus in powdered infant formula.</title>
        <authorList>
            <person name="Rhee M.S."/>
            <person name="Choi I.-G."/>
            <person name="Cho T.J."/>
            <person name="Park B."/>
        </authorList>
    </citation>
    <scope>NUCLEOTIDE SEQUENCE [LARGE SCALE GENOMIC DNA]</scope>
    <source>
        <strain evidence="12 14">FHS-PPAM212</strain>
    </source>
</reference>
<gene>
    <name evidence="12" type="ORF">EA138_06570</name>
    <name evidence="11" type="ORF">TAF16_0849</name>
</gene>
<dbReference type="InterPro" id="IPR003594">
    <property type="entry name" value="HATPase_dom"/>
</dbReference>
<feature type="domain" description="Histidine kinase" evidence="10">
    <location>
        <begin position="80"/>
        <end position="126"/>
    </location>
</feature>
<keyword evidence="6 11" id="KW-0418">Kinase</keyword>
<feature type="transmembrane region" description="Helical" evidence="9">
    <location>
        <begin position="36"/>
        <end position="55"/>
    </location>
</feature>
<evidence type="ECO:0000256" key="3">
    <source>
        <dbReference type="ARBA" id="ARBA00022553"/>
    </source>
</evidence>
<evidence type="ECO:0000256" key="8">
    <source>
        <dbReference type="ARBA" id="ARBA00023012"/>
    </source>
</evidence>
<keyword evidence="7 12" id="KW-0067">ATP-binding</keyword>
<evidence type="ECO:0000313" key="14">
    <source>
        <dbReference type="Proteomes" id="UP000286434"/>
    </source>
</evidence>
<keyword evidence="4" id="KW-0808">Transferase</keyword>
<dbReference type="Gene3D" id="3.30.565.10">
    <property type="entry name" value="Histidine kinase-like ATPase, C-terminal domain"/>
    <property type="match status" value="1"/>
</dbReference>
<reference evidence="11 13" key="1">
    <citation type="submission" date="2016-03" db="EMBL/GenBank/DDBJ databases">
        <title>Spore heat resistance.</title>
        <authorList>
            <person name="Boekhorst J."/>
            <person name="Berendsen E.M."/>
            <person name="Wells-Bennik M.H."/>
            <person name="Kuipers O.P."/>
        </authorList>
    </citation>
    <scope>NUCLEOTIDE SEQUENCE [LARGE SCALE GENOMIC DNA]</scope>
    <source>
        <strain evidence="11 13">AF16</strain>
    </source>
</reference>
<evidence type="ECO:0000256" key="7">
    <source>
        <dbReference type="ARBA" id="ARBA00022840"/>
    </source>
</evidence>
<evidence type="ECO:0000256" key="5">
    <source>
        <dbReference type="ARBA" id="ARBA00022741"/>
    </source>
</evidence>
<dbReference type="OrthoDB" id="9815750at2"/>
<keyword evidence="9" id="KW-0812">Transmembrane</keyword>
<protein>
    <recommendedName>
        <fullName evidence="2">histidine kinase</fullName>
        <ecNumber evidence="2">2.7.13.3</ecNumber>
    </recommendedName>
</protein>
<evidence type="ECO:0000313" key="12">
    <source>
        <dbReference type="EMBL" id="RWU13940.1"/>
    </source>
</evidence>
<keyword evidence="9" id="KW-0472">Membrane</keyword>
<feature type="transmembrane region" description="Helical" evidence="9">
    <location>
        <begin position="6"/>
        <end position="24"/>
    </location>
</feature>
<keyword evidence="13" id="KW-1185">Reference proteome</keyword>
<dbReference type="PATRIC" id="fig|33934.7.peg.2039"/>
<evidence type="ECO:0000256" key="9">
    <source>
        <dbReference type="SAM" id="Phobius"/>
    </source>
</evidence>
<dbReference type="Proteomes" id="UP000286434">
    <property type="component" value="Unassembled WGS sequence"/>
</dbReference>
<evidence type="ECO:0000256" key="1">
    <source>
        <dbReference type="ARBA" id="ARBA00000085"/>
    </source>
</evidence>
<dbReference type="GO" id="GO:0005524">
    <property type="term" value="F:ATP binding"/>
    <property type="evidence" value="ECO:0007669"/>
    <property type="project" value="UniProtKB-KW"/>
</dbReference>
<dbReference type="GO" id="GO:0004673">
    <property type="term" value="F:protein histidine kinase activity"/>
    <property type="evidence" value="ECO:0007669"/>
    <property type="project" value="UniProtKB-EC"/>
</dbReference>
<evidence type="ECO:0000256" key="4">
    <source>
        <dbReference type="ARBA" id="ARBA00022679"/>
    </source>
</evidence>
<accession>A0A178TH09</accession>
<comment type="caution">
    <text evidence="11">The sequence shown here is derived from an EMBL/GenBank/DDBJ whole genome shotgun (WGS) entry which is preliminary data.</text>
</comment>
<dbReference type="PRINTS" id="PR00344">
    <property type="entry name" value="BCTRLSENSOR"/>
</dbReference>
<comment type="catalytic activity">
    <reaction evidence="1">
        <text>ATP + protein L-histidine = ADP + protein N-phospho-L-histidine.</text>
        <dbReference type="EC" id="2.7.13.3"/>
    </reaction>
</comment>
<organism evidence="11 13">
    <name type="scientific">Anoxybacillus flavithermus</name>
    <dbReference type="NCBI Taxonomy" id="33934"/>
    <lineage>
        <taxon>Bacteria</taxon>
        <taxon>Bacillati</taxon>
        <taxon>Bacillota</taxon>
        <taxon>Bacilli</taxon>
        <taxon>Bacillales</taxon>
        <taxon>Anoxybacillaceae</taxon>
        <taxon>Anoxybacillus</taxon>
    </lineage>
</organism>
<keyword evidence="9" id="KW-1133">Transmembrane helix</keyword>
<dbReference type="PROSITE" id="PS50109">
    <property type="entry name" value="HIS_KIN"/>
    <property type="match status" value="1"/>
</dbReference>
<evidence type="ECO:0000259" key="10">
    <source>
        <dbReference type="PROSITE" id="PS50109"/>
    </source>
</evidence>
<evidence type="ECO:0000313" key="13">
    <source>
        <dbReference type="Proteomes" id="UP000078336"/>
    </source>
</evidence>
<name>A0A178TH09_9BACL</name>
<dbReference type="PANTHER" id="PTHR43065:SF10">
    <property type="entry name" value="PEROXIDE STRESS-ACTIVATED HISTIDINE KINASE MAK3"/>
    <property type="match status" value="1"/>
</dbReference>
<evidence type="ECO:0000256" key="6">
    <source>
        <dbReference type="ARBA" id="ARBA00022777"/>
    </source>
</evidence>
<dbReference type="PANTHER" id="PTHR43065">
    <property type="entry name" value="SENSOR HISTIDINE KINASE"/>
    <property type="match status" value="1"/>
</dbReference>
<dbReference type="EMBL" id="SBBW01000018">
    <property type="protein sequence ID" value="RWU13940.1"/>
    <property type="molecule type" value="Genomic_DNA"/>
</dbReference>
<sequence>MKRLFALYVTLISLFGCALFLYVWPFSSVHVKEQWLLLLLFASSAVLLSRYVIYLPPNGNAFTLESSVYLSLLFIYSLHFMTTKPLGTGLGLTIVKRIIENHGGTIALHDSLEKGTTFVISLPIGRKEE</sequence>
<keyword evidence="3" id="KW-0597">Phosphoprotein</keyword>
<evidence type="ECO:0000313" key="11">
    <source>
        <dbReference type="EMBL" id="OAO80968.1"/>
    </source>
</evidence>
<evidence type="ECO:0000256" key="2">
    <source>
        <dbReference type="ARBA" id="ARBA00012438"/>
    </source>
</evidence>
<keyword evidence="5" id="KW-0547">Nucleotide-binding</keyword>
<dbReference type="InterPro" id="IPR004358">
    <property type="entry name" value="Sig_transdc_His_kin-like_C"/>
</dbReference>